<keyword evidence="4 7" id="KW-0812">Transmembrane</keyword>
<evidence type="ECO:0000256" key="7">
    <source>
        <dbReference type="RuleBase" id="RU363032"/>
    </source>
</evidence>
<evidence type="ECO:0000256" key="4">
    <source>
        <dbReference type="ARBA" id="ARBA00022692"/>
    </source>
</evidence>
<dbReference type="Pfam" id="PF00528">
    <property type="entry name" value="BPD_transp_1"/>
    <property type="match status" value="1"/>
</dbReference>
<keyword evidence="5 7" id="KW-1133">Transmembrane helix</keyword>
<evidence type="ECO:0000313" key="9">
    <source>
        <dbReference type="EMBL" id="QDU60807.1"/>
    </source>
</evidence>
<dbReference type="CDD" id="cd06261">
    <property type="entry name" value="TM_PBP2"/>
    <property type="match status" value="1"/>
</dbReference>
<dbReference type="PROSITE" id="PS50928">
    <property type="entry name" value="ABC_TM1"/>
    <property type="match status" value="1"/>
</dbReference>
<dbReference type="SUPFAM" id="SSF161098">
    <property type="entry name" value="MetI-like"/>
    <property type="match status" value="1"/>
</dbReference>
<feature type="transmembrane region" description="Helical" evidence="7">
    <location>
        <begin position="134"/>
        <end position="156"/>
    </location>
</feature>
<name>A0A518B1G2_9BACT</name>
<dbReference type="EMBL" id="CP036279">
    <property type="protein sequence ID" value="QDU60807.1"/>
    <property type="molecule type" value="Genomic_DNA"/>
</dbReference>
<keyword evidence="6 7" id="KW-0472">Membrane</keyword>
<organism evidence="9 10">
    <name type="scientific">Kolteria novifilia</name>
    <dbReference type="NCBI Taxonomy" id="2527975"/>
    <lineage>
        <taxon>Bacteria</taxon>
        <taxon>Pseudomonadati</taxon>
        <taxon>Planctomycetota</taxon>
        <taxon>Planctomycetia</taxon>
        <taxon>Kolteriales</taxon>
        <taxon>Kolteriaceae</taxon>
        <taxon>Kolteria</taxon>
    </lineage>
</organism>
<keyword evidence="2 7" id="KW-0813">Transport</keyword>
<dbReference type="AlphaFoldDB" id="A0A518B1G2"/>
<evidence type="ECO:0000256" key="6">
    <source>
        <dbReference type="ARBA" id="ARBA00023136"/>
    </source>
</evidence>
<keyword evidence="10" id="KW-1185">Reference proteome</keyword>
<dbReference type="Proteomes" id="UP000317093">
    <property type="component" value="Chromosome"/>
</dbReference>
<dbReference type="InterPro" id="IPR035906">
    <property type="entry name" value="MetI-like_sf"/>
</dbReference>
<dbReference type="OrthoDB" id="9773221at2"/>
<dbReference type="InterPro" id="IPR045621">
    <property type="entry name" value="BPD_transp_1_N"/>
</dbReference>
<evidence type="ECO:0000256" key="1">
    <source>
        <dbReference type="ARBA" id="ARBA00004651"/>
    </source>
</evidence>
<evidence type="ECO:0000259" key="8">
    <source>
        <dbReference type="PROSITE" id="PS50928"/>
    </source>
</evidence>
<protein>
    <submittedName>
        <fullName evidence="9">Dipeptide transport system permease protein DppB</fullName>
    </submittedName>
</protein>
<reference evidence="9 10" key="1">
    <citation type="submission" date="2019-02" db="EMBL/GenBank/DDBJ databases">
        <title>Deep-cultivation of Planctomycetes and their phenomic and genomic characterization uncovers novel biology.</title>
        <authorList>
            <person name="Wiegand S."/>
            <person name="Jogler M."/>
            <person name="Boedeker C."/>
            <person name="Pinto D."/>
            <person name="Vollmers J."/>
            <person name="Rivas-Marin E."/>
            <person name="Kohn T."/>
            <person name="Peeters S.H."/>
            <person name="Heuer A."/>
            <person name="Rast P."/>
            <person name="Oberbeckmann S."/>
            <person name="Bunk B."/>
            <person name="Jeske O."/>
            <person name="Meyerdierks A."/>
            <person name="Storesund J.E."/>
            <person name="Kallscheuer N."/>
            <person name="Luecker S."/>
            <person name="Lage O.M."/>
            <person name="Pohl T."/>
            <person name="Merkel B.J."/>
            <person name="Hornburger P."/>
            <person name="Mueller R.-W."/>
            <person name="Bruemmer F."/>
            <person name="Labrenz M."/>
            <person name="Spormann A.M."/>
            <person name="Op den Camp H."/>
            <person name="Overmann J."/>
            <person name="Amann R."/>
            <person name="Jetten M.S.M."/>
            <person name="Mascher T."/>
            <person name="Medema M.H."/>
            <person name="Devos D.P."/>
            <person name="Kaster A.-K."/>
            <person name="Ovreas L."/>
            <person name="Rohde M."/>
            <person name="Galperin M.Y."/>
            <person name="Jogler C."/>
        </authorList>
    </citation>
    <scope>NUCLEOTIDE SEQUENCE [LARGE SCALE GENOMIC DNA]</scope>
    <source>
        <strain evidence="9 10">Pan216</strain>
    </source>
</reference>
<dbReference type="PANTHER" id="PTHR43163">
    <property type="entry name" value="DIPEPTIDE TRANSPORT SYSTEM PERMEASE PROTEIN DPPB-RELATED"/>
    <property type="match status" value="1"/>
</dbReference>
<feature type="transmembrane region" description="Helical" evidence="7">
    <location>
        <begin position="251"/>
        <end position="275"/>
    </location>
</feature>
<feature type="transmembrane region" description="Helical" evidence="7">
    <location>
        <begin position="102"/>
        <end position="122"/>
    </location>
</feature>
<evidence type="ECO:0000256" key="5">
    <source>
        <dbReference type="ARBA" id="ARBA00022989"/>
    </source>
</evidence>
<dbReference type="KEGG" id="knv:Pan216_16590"/>
<evidence type="ECO:0000256" key="2">
    <source>
        <dbReference type="ARBA" id="ARBA00022448"/>
    </source>
</evidence>
<gene>
    <name evidence="9" type="primary">dppB</name>
    <name evidence="9" type="ORF">Pan216_16590</name>
</gene>
<proteinExistence type="inferred from homology"/>
<evidence type="ECO:0000313" key="10">
    <source>
        <dbReference type="Proteomes" id="UP000317093"/>
    </source>
</evidence>
<accession>A0A518B1G2</accession>
<dbReference type="RefSeq" id="WP_145257218.1">
    <property type="nucleotide sequence ID" value="NZ_CP036279.1"/>
</dbReference>
<evidence type="ECO:0000256" key="3">
    <source>
        <dbReference type="ARBA" id="ARBA00022475"/>
    </source>
</evidence>
<sequence length="338" mass="36173">MSRLLGRSLRALLTVAIAFVIVFVAIRLTPGGPAQAMLGQKANAKAVQRINEQFGWNLPIPLQLVSYLWGLCRGDLGVAYLSPGQPAVSTELARRFPATVELACAALVLAGIVGLSLGVLAAEYPNRWPDRLAIAVSSVGVSIPVFFLGILLLMLFSGMPGSNRMDVRVSMREINLTGFHVVDTIVAGRWDLLRLSLLHLTLPALTLASIPTAIIARVTRSSLREVLGSNYIRTALSKGVGRGRILWRHALPAAAVPIVSLLGMQMATLLSGAVLTETVFSWPGIGRYVVLAATHKDYNALQGAILLLGGVFIGVNLATDLLCAWFDPRIRLEGRVGS</sequence>
<feature type="domain" description="ABC transmembrane type-1" evidence="8">
    <location>
        <begin position="96"/>
        <end position="323"/>
    </location>
</feature>
<dbReference type="InterPro" id="IPR000515">
    <property type="entry name" value="MetI-like"/>
</dbReference>
<dbReference type="PANTHER" id="PTHR43163:SF6">
    <property type="entry name" value="DIPEPTIDE TRANSPORT SYSTEM PERMEASE PROTEIN DPPB-RELATED"/>
    <property type="match status" value="1"/>
</dbReference>
<dbReference type="Pfam" id="PF19300">
    <property type="entry name" value="BPD_transp_1_N"/>
    <property type="match status" value="1"/>
</dbReference>
<comment type="subcellular location">
    <subcellularLocation>
        <location evidence="1 7">Cell membrane</location>
        <topology evidence="1 7">Multi-pass membrane protein</topology>
    </subcellularLocation>
</comment>
<comment type="similarity">
    <text evidence="7">Belongs to the binding-protein-dependent transport system permease family.</text>
</comment>
<keyword evidence="3" id="KW-1003">Cell membrane</keyword>
<dbReference type="Gene3D" id="1.10.3720.10">
    <property type="entry name" value="MetI-like"/>
    <property type="match status" value="1"/>
</dbReference>
<dbReference type="GO" id="GO:0055085">
    <property type="term" value="P:transmembrane transport"/>
    <property type="evidence" value="ECO:0007669"/>
    <property type="project" value="InterPro"/>
</dbReference>
<dbReference type="GO" id="GO:0005886">
    <property type="term" value="C:plasma membrane"/>
    <property type="evidence" value="ECO:0007669"/>
    <property type="project" value="UniProtKB-SubCell"/>
</dbReference>
<feature type="transmembrane region" description="Helical" evidence="7">
    <location>
        <begin position="304"/>
        <end position="326"/>
    </location>
</feature>